<evidence type="ECO:0000313" key="2">
    <source>
        <dbReference type="EMBL" id="RRJ91642.1"/>
    </source>
</evidence>
<comment type="caution">
    <text evidence="2">The sequence shown here is derived from an EMBL/GenBank/DDBJ whole genome shotgun (WGS) entry which is preliminary data.</text>
</comment>
<accession>A0A3P3W903</accession>
<proteinExistence type="predicted"/>
<dbReference type="RefSeq" id="WP_125018245.1">
    <property type="nucleotide sequence ID" value="NZ_RQVQ01000009.1"/>
</dbReference>
<feature type="chain" id="PRO_5018274303" evidence="1">
    <location>
        <begin position="19"/>
        <end position="260"/>
    </location>
</feature>
<keyword evidence="3" id="KW-1185">Reference proteome</keyword>
<evidence type="ECO:0000256" key="1">
    <source>
        <dbReference type="SAM" id="SignalP"/>
    </source>
</evidence>
<name>A0A3P3W903_9FLAO</name>
<dbReference type="AlphaFoldDB" id="A0A3P3W903"/>
<dbReference type="Proteomes" id="UP000275719">
    <property type="component" value="Unassembled WGS sequence"/>
</dbReference>
<sequence length="260" mass="31074">MKYLSVILFLLSSFSIFSQNNLYEIEYVYVANNDETVQSFDKLYYDSLKKKAFYKQGNTKVIANFYQPKNEYEIVIPSDGKNTDFIYVDFNKNILYNQISPLHNTYITTEPIPIINWKITEETKSINEIELTKATTTFRGRNYEVWFSYEHPISIGPWKFNGLPGLIFEVIELAETNNYSWKLKSLKTKKGILPFNNPLDRNLIDIKNFINKYQEDFIDDENILLSKMELNFPNRKKEEIIKDFEKFRLKDIEKKYEWEE</sequence>
<evidence type="ECO:0000313" key="3">
    <source>
        <dbReference type="Proteomes" id="UP000275719"/>
    </source>
</evidence>
<feature type="signal peptide" evidence="1">
    <location>
        <begin position="1"/>
        <end position="18"/>
    </location>
</feature>
<dbReference type="InterPro" id="IPR005901">
    <property type="entry name" value="GLPGLI"/>
</dbReference>
<dbReference type="OrthoDB" id="1440774at2"/>
<protein>
    <submittedName>
        <fullName evidence="2">GLPGLI family protein</fullName>
    </submittedName>
</protein>
<gene>
    <name evidence="2" type="ORF">EG240_05430</name>
</gene>
<keyword evidence="1" id="KW-0732">Signal</keyword>
<dbReference type="NCBIfam" id="TIGR01200">
    <property type="entry name" value="GLPGLI"/>
    <property type="match status" value="1"/>
</dbReference>
<organism evidence="2 3">
    <name type="scientific">Paenimyroides tangerinum</name>
    <dbReference type="NCBI Taxonomy" id="2488728"/>
    <lineage>
        <taxon>Bacteria</taxon>
        <taxon>Pseudomonadati</taxon>
        <taxon>Bacteroidota</taxon>
        <taxon>Flavobacteriia</taxon>
        <taxon>Flavobacteriales</taxon>
        <taxon>Flavobacteriaceae</taxon>
        <taxon>Paenimyroides</taxon>
    </lineage>
</organism>
<dbReference type="EMBL" id="RQVQ01000009">
    <property type="protein sequence ID" value="RRJ91642.1"/>
    <property type="molecule type" value="Genomic_DNA"/>
</dbReference>
<reference evidence="2 3" key="1">
    <citation type="submission" date="2018-11" db="EMBL/GenBank/DDBJ databases">
        <title>Flavobacterium sp. nov., YIM 102701-2 draft genome.</title>
        <authorList>
            <person name="Li G."/>
            <person name="Jiang Y."/>
        </authorList>
    </citation>
    <scope>NUCLEOTIDE SEQUENCE [LARGE SCALE GENOMIC DNA]</scope>
    <source>
        <strain evidence="2 3">YIM 102701-2</strain>
    </source>
</reference>